<evidence type="ECO:0000313" key="2">
    <source>
        <dbReference type="Proteomes" id="UP001139103"/>
    </source>
</evidence>
<reference evidence="1" key="1">
    <citation type="submission" date="2021-11" db="EMBL/GenBank/DDBJ databases">
        <title>Genome sequence.</title>
        <authorList>
            <person name="Sun Q."/>
        </authorList>
    </citation>
    <scope>NUCLEOTIDE SEQUENCE</scope>
    <source>
        <strain evidence="1">JC732</strain>
    </source>
</reference>
<proteinExistence type="predicted"/>
<gene>
    <name evidence="1" type="ORF">LOC68_10070</name>
</gene>
<evidence type="ECO:0000313" key="1">
    <source>
        <dbReference type="EMBL" id="MCC9628745.1"/>
    </source>
</evidence>
<dbReference type="AlphaFoldDB" id="A0A9X1MM20"/>
<dbReference type="EMBL" id="JAJKFT010000004">
    <property type="protein sequence ID" value="MCC9628745.1"/>
    <property type="molecule type" value="Genomic_DNA"/>
</dbReference>
<keyword evidence="2" id="KW-1185">Reference proteome</keyword>
<dbReference type="RefSeq" id="WP_230218202.1">
    <property type="nucleotide sequence ID" value="NZ_JAJKFT010000004.1"/>
</dbReference>
<dbReference type="Proteomes" id="UP001139103">
    <property type="component" value="Unassembled WGS sequence"/>
</dbReference>
<organism evidence="1 2">
    <name type="scientific">Blastopirellula sediminis</name>
    <dbReference type="NCBI Taxonomy" id="2894196"/>
    <lineage>
        <taxon>Bacteria</taxon>
        <taxon>Pseudomonadati</taxon>
        <taxon>Planctomycetota</taxon>
        <taxon>Planctomycetia</taxon>
        <taxon>Pirellulales</taxon>
        <taxon>Pirellulaceae</taxon>
        <taxon>Blastopirellula</taxon>
    </lineage>
</organism>
<name>A0A9X1MM20_9BACT</name>
<protein>
    <submittedName>
        <fullName evidence="1">Uncharacterized protein</fullName>
    </submittedName>
</protein>
<sequence length="210" mass="25458">MNTWEMRDYMLERVQRWLPRQSDYVHKTLGVFFCYKNCLAHQLYIFGTSSESDKTWVYDRSFRYMKKVMLDWCDMKGIKDAIFARRNELLKELFAVHQPLLVHHDYLYQIDYSHLAAALARWTAGGAISNFVAARSLCNVLYNLEEYHHIWNAEDVRYYVQNKLNFYDNCEVWFDFHGLQHDGEFWDILYSTMGIYREKYCYMKSQFAFP</sequence>
<accession>A0A9X1MM20</accession>
<comment type="caution">
    <text evidence="1">The sequence shown here is derived from an EMBL/GenBank/DDBJ whole genome shotgun (WGS) entry which is preliminary data.</text>
</comment>